<keyword evidence="2" id="KW-0560">Oxidoreductase</keyword>
<dbReference type="Proteomes" id="UP001372338">
    <property type="component" value="Unassembled WGS sequence"/>
</dbReference>
<gene>
    <name evidence="4" type="ORF">RIF29_24108</name>
</gene>
<evidence type="ECO:0000313" key="5">
    <source>
        <dbReference type="Proteomes" id="UP001372338"/>
    </source>
</evidence>
<organism evidence="4 5">
    <name type="scientific">Crotalaria pallida</name>
    <name type="common">Smooth rattlebox</name>
    <name type="synonym">Crotalaria striata</name>
    <dbReference type="NCBI Taxonomy" id="3830"/>
    <lineage>
        <taxon>Eukaryota</taxon>
        <taxon>Viridiplantae</taxon>
        <taxon>Streptophyta</taxon>
        <taxon>Embryophyta</taxon>
        <taxon>Tracheophyta</taxon>
        <taxon>Spermatophyta</taxon>
        <taxon>Magnoliopsida</taxon>
        <taxon>eudicotyledons</taxon>
        <taxon>Gunneridae</taxon>
        <taxon>Pentapetalae</taxon>
        <taxon>rosids</taxon>
        <taxon>fabids</taxon>
        <taxon>Fabales</taxon>
        <taxon>Fabaceae</taxon>
        <taxon>Papilionoideae</taxon>
        <taxon>50 kb inversion clade</taxon>
        <taxon>genistoids sensu lato</taxon>
        <taxon>core genistoids</taxon>
        <taxon>Crotalarieae</taxon>
        <taxon>Crotalaria</taxon>
    </lineage>
</organism>
<dbReference type="PANTHER" id="PTHR10366:SF696">
    <property type="entry name" value="OS07G0601900 PROTEIN"/>
    <property type="match status" value="1"/>
</dbReference>
<dbReference type="Gene3D" id="3.40.50.720">
    <property type="entry name" value="NAD(P)-binding Rossmann-like Domain"/>
    <property type="match status" value="1"/>
</dbReference>
<dbReference type="AlphaFoldDB" id="A0AAN9ERB5"/>
<dbReference type="SUPFAM" id="SSF51735">
    <property type="entry name" value="NAD(P)-binding Rossmann-fold domains"/>
    <property type="match status" value="1"/>
</dbReference>
<comment type="caution">
    <text evidence="4">The sequence shown here is derived from an EMBL/GenBank/DDBJ whole genome shotgun (WGS) entry which is preliminary data.</text>
</comment>
<protein>
    <recommendedName>
        <fullName evidence="3">NAD-dependent epimerase/dehydratase domain-containing protein</fullName>
    </recommendedName>
</protein>
<dbReference type="FunFam" id="3.40.50.720:FF:000645">
    <property type="entry name" value="Anthocyanidin reductase ((2S)-flavan-3-ol-forming)"/>
    <property type="match status" value="1"/>
</dbReference>
<reference evidence="4 5" key="1">
    <citation type="submission" date="2024-01" db="EMBL/GenBank/DDBJ databases">
        <title>The genomes of 5 underutilized Papilionoideae crops provide insights into root nodulation and disease resistanc.</title>
        <authorList>
            <person name="Yuan L."/>
        </authorList>
    </citation>
    <scope>NUCLEOTIDE SEQUENCE [LARGE SCALE GENOMIC DNA]</scope>
    <source>
        <strain evidence="4">ZHUSHIDOU_FW_LH</strain>
        <tissue evidence="4">Leaf</tissue>
    </source>
</reference>
<dbReference type="GO" id="GO:0016616">
    <property type="term" value="F:oxidoreductase activity, acting on the CH-OH group of donors, NAD or NADP as acceptor"/>
    <property type="evidence" value="ECO:0007669"/>
    <property type="project" value="TreeGrafter"/>
</dbReference>
<dbReference type="InterPro" id="IPR036291">
    <property type="entry name" value="NAD(P)-bd_dom_sf"/>
</dbReference>
<feature type="domain" description="NAD-dependent epimerase/dehydratase" evidence="3">
    <location>
        <begin position="65"/>
        <end position="320"/>
    </location>
</feature>
<accession>A0AAN9ERB5</accession>
<proteinExistence type="predicted"/>
<name>A0AAN9ERB5_CROPI</name>
<evidence type="ECO:0000256" key="1">
    <source>
        <dbReference type="ARBA" id="ARBA00022857"/>
    </source>
</evidence>
<dbReference type="PANTHER" id="PTHR10366">
    <property type="entry name" value="NAD DEPENDENT EPIMERASE/DEHYDRATASE"/>
    <property type="match status" value="1"/>
</dbReference>
<evidence type="ECO:0000256" key="2">
    <source>
        <dbReference type="ARBA" id="ARBA00023002"/>
    </source>
</evidence>
<dbReference type="Pfam" id="PF01370">
    <property type="entry name" value="Epimerase"/>
    <property type="match status" value="1"/>
</dbReference>
<dbReference type="EMBL" id="JAYWIO010000005">
    <property type="protein sequence ID" value="KAK7258528.1"/>
    <property type="molecule type" value="Genomic_DNA"/>
</dbReference>
<keyword evidence="1" id="KW-0521">NADP</keyword>
<dbReference type="InterPro" id="IPR001509">
    <property type="entry name" value="Epimerase_deHydtase"/>
</dbReference>
<sequence>MGRIHIVESKTRTVRGSELKSNKKFEPIYFYLSSSCSWCCFLNWLAGEGNKVRVVVMERRRSCKVCVTGGSSYIGSWLVKKLLSKGYTVHATLRDLKNESKVSLLKSLLPHSEGQLLLFEADIYNSNDFEAAIEGCEFVFHVATPMILEAGSQYKDTTEASLAGMKSIAMSCVRVGTVRRLIYTASVCSASPLKDDGSGFKDFMDETCWTPLNDSLAYLFQDDFHKDYTYSKTSTEKYILRYGNNNENGGGLEVVTLPCGLVGGDTLLSFTPGSVEVLISQLTQNAIGYKSLRFLEELLGKVPLVHIDDVCEAHIFCMENASISGRFLCASSYISSEEIAAHYAQHYPEFNIKKEYIDDGLKREIKWASTKLCDKGFEYKYDAKKILDNTIKCARRMGDL</sequence>
<keyword evidence="5" id="KW-1185">Reference proteome</keyword>
<dbReference type="InterPro" id="IPR050425">
    <property type="entry name" value="NAD(P)_dehydrat-like"/>
</dbReference>
<evidence type="ECO:0000313" key="4">
    <source>
        <dbReference type="EMBL" id="KAK7258528.1"/>
    </source>
</evidence>
<evidence type="ECO:0000259" key="3">
    <source>
        <dbReference type="Pfam" id="PF01370"/>
    </source>
</evidence>
<dbReference type="CDD" id="cd08958">
    <property type="entry name" value="FR_SDR_e"/>
    <property type="match status" value="1"/>
</dbReference>